<keyword evidence="3" id="KW-1185">Reference proteome</keyword>
<dbReference type="AlphaFoldDB" id="A0A8S4QUJ7"/>
<dbReference type="OrthoDB" id="7682862at2759"/>
<name>A0A8S4QUJ7_9NEOP</name>
<dbReference type="EMBL" id="CAKXAJ010019586">
    <property type="protein sequence ID" value="CAH2218435.1"/>
    <property type="molecule type" value="Genomic_DNA"/>
</dbReference>
<organism evidence="2 3">
    <name type="scientific">Pararge aegeria aegeria</name>
    <dbReference type="NCBI Taxonomy" id="348720"/>
    <lineage>
        <taxon>Eukaryota</taxon>
        <taxon>Metazoa</taxon>
        <taxon>Ecdysozoa</taxon>
        <taxon>Arthropoda</taxon>
        <taxon>Hexapoda</taxon>
        <taxon>Insecta</taxon>
        <taxon>Pterygota</taxon>
        <taxon>Neoptera</taxon>
        <taxon>Endopterygota</taxon>
        <taxon>Lepidoptera</taxon>
        <taxon>Glossata</taxon>
        <taxon>Ditrysia</taxon>
        <taxon>Papilionoidea</taxon>
        <taxon>Nymphalidae</taxon>
        <taxon>Satyrinae</taxon>
        <taxon>Satyrini</taxon>
        <taxon>Parargina</taxon>
        <taxon>Pararge</taxon>
    </lineage>
</organism>
<feature type="compositionally biased region" description="Polar residues" evidence="1">
    <location>
        <begin position="299"/>
        <end position="330"/>
    </location>
</feature>
<sequence>CCPTGNRVVFQIPTDSCDLGHKQRAHFNFTSDGVGDLARDEPGQLMPTSAQEYPGVVYDFPKQVIKMRIGKTIEMPGRKTKLEYQFITPVATHEKVVPVKDTRTLPKMPFYQNLMTKQMKNLNNSMQESVLDTIQVLDYSYQIPFEVDRQNTFGTELKSDTSTITLKSNKRSMSFFKKSKYGWKSNTSVLNLPIQYSSTTDAGIFGTKETAVYMTLSDDFCRHRTSSTQATASINKCFQVSNEWMPFSPSTNATSTDYCSSCTIPYHWQKHVIPDELLNTNIYFFGRKKDERKQKGMGQKSQSHTKLQKTSQTSTHALRSKGSDSSTSINKSKDAKFKLIPAKTSKGAATAASTKTVTIKDEKQLKPCPALGGTTKGDMMVTVSHIKIGPKETCPTHGNEPCQGPKCVLASSGEEQGPVKVTTVNNPRRGVFEIVIRKLTGAPLARNELMLEWTPPPSRTPTCSGLCPVPCFPPSPYRPPKCKLIVCRPLSCKPKCCKKKSCGRIPCRTLPCKPRRKYCKTSCCANPCSSCNPCKPCPPPSCGPASCSPPCGRPACTSPCKSSPCLKPCLVGRKRYRKSRSQPKIKSHRKKISPCCNRSRICPVVRCRSVPGPRIKGAPFCLPRTQVHTTAKESKRRSGPCPWLCNPVPINVPVPGQAQAVIHPRKDVFVLKVAKIGPTGDRRCKMELELVTPKGPEKPVPIRHDTREVQCEAEPDPCCCTKPKKKRK</sequence>
<evidence type="ECO:0000313" key="3">
    <source>
        <dbReference type="Proteomes" id="UP000838756"/>
    </source>
</evidence>
<proteinExistence type="predicted"/>
<feature type="non-terminal residue" evidence="2">
    <location>
        <position position="1"/>
    </location>
</feature>
<evidence type="ECO:0000313" key="2">
    <source>
        <dbReference type="EMBL" id="CAH2218435.1"/>
    </source>
</evidence>
<feature type="region of interest" description="Disordered" evidence="1">
    <location>
        <begin position="291"/>
        <end position="330"/>
    </location>
</feature>
<reference evidence="2" key="1">
    <citation type="submission" date="2022-03" db="EMBL/GenBank/DDBJ databases">
        <authorList>
            <person name="Lindestad O."/>
        </authorList>
    </citation>
    <scope>NUCLEOTIDE SEQUENCE</scope>
</reference>
<comment type="caution">
    <text evidence="2">The sequence shown here is derived from an EMBL/GenBank/DDBJ whole genome shotgun (WGS) entry which is preliminary data.</text>
</comment>
<protein>
    <submittedName>
        <fullName evidence="2">Jg22544 protein</fullName>
    </submittedName>
</protein>
<dbReference type="Proteomes" id="UP000838756">
    <property type="component" value="Unassembled WGS sequence"/>
</dbReference>
<evidence type="ECO:0000256" key="1">
    <source>
        <dbReference type="SAM" id="MobiDB-lite"/>
    </source>
</evidence>
<gene>
    <name evidence="2" type="primary">jg22544</name>
    <name evidence="2" type="ORF">PAEG_LOCUS6269</name>
</gene>
<accession>A0A8S4QUJ7</accession>